<gene>
    <name evidence="1" type="ORF">ACFO3F_14170</name>
</gene>
<sequence>MTDPAPPVALVLTPVASAAALAGLCSMTGVDVHVVPSRGGAIAVLELPPPAGPVVPDDAAALADPDALPPAPPEWDMSELLPSDDVPQAADDLARTLSRLSKTGVVLLTARLAADGGPETGISGHLSARRYTEGERGDDVPAGLVLAGADDVVESLILGRVRVEDVRGHERSGTLPRWKAAQMFAKGLRRRRP</sequence>
<dbReference type="RefSeq" id="WP_122824455.1">
    <property type="nucleotide sequence ID" value="NZ_CP033325.1"/>
</dbReference>
<protein>
    <submittedName>
        <fullName evidence="1">Uncharacterized protein</fullName>
    </submittedName>
</protein>
<evidence type="ECO:0000313" key="2">
    <source>
        <dbReference type="Proteomes" id="UP001595955"/>
    </source>
</evidence>
<reference evidence="2" key="1">
    <citation type="journal article" date="2019" name="Int. J. Syst. Evol. Microbiol.">
        <title>The Global Catalogue of Microorganisms (GCM) 10K type strain sequencing project: providing services to taxonomists for standard genome sequencing and annotation.</title>
        <authorList>
            <consortium name="The Broad Institute Genomics Platform"/>
            <consortium name="The Broad Institute Genome Sequencing Center for Infectious Disease"/>
            <person name="Wu L."/>
            <person name="Ma J."/>
        </authorList>
    </citation>
    <scope>NUCLEOTIDE SEQUENCE [LARGE SCALE GENOMIC DNA]</scope>
    <source>
        <strain evidence="2">JCM 3369</strain>
    </source>
</reference>
<dbReference type="EMBL" id="JBHSGF010000011">
    <property type="protein sequence ID" value="MFC4556396.1"/>
    <property type="molecule type" value="Genomic_DNA"/>
</dbReference>
<keyword evidence="2" id="KW-1185">Reference proteome</keyword>
<comment type="caution">
    <text evidence="1">The sequence shown here is derived from an EMBL/GenBank/DDBJ whole genome shotgun (WGS) entry which is preliminary data.</text>
</comment>
<accession>A0ABV9DCB4</accession>
<proteinExistence type="predicted"/>
<dbReference type="Proteomes" id="UP001595955">
    <property type="component" value="Unassembled WGS sequence"/>
</dbReference>
<name>A0ABV9DCB4_9MICO</name>
<evidence type="ECO:0000313" key="1">
    <source>
        <dbReference type="EMBL" id="MFC4556396.1"/>
    </source>
</evidence>
<organism evidence="1 2">
    <name type="scientific">Georgenia faecalis</name>
    <dbReference type="NCBI Taxonomy" id="2483799"/>
    <lineage>
        <taxon>Bacteria</taxon>
        <taxon>Bacillati</taxon>
        <taxon>Actinomycetota</taxon>
        <taxon>Actinomycetes</taxon>
        <taxon>Micrococcales</taxon>
        <taxon>Bogoriellaceae</taxon>
        <taxon>Georgenia</taxon>
    </lineage>
</organism>